<evidence type="ECO:0000256" key="7">
    <source>
        <dbReference type="ARBA" id="ARBA00023136"/>
    </source>
</evidence>
<keyword evidence="6 8" id="KW-1133">Transmembrane helix</keyword>
<evidence type="ECO:0000256" key="2">
    <source>
        <dbReference type="ARBA" id="ARBA00022475"/>
    </source>
</evidence>
<dbReference type="EMBL" id="UOEU01000212">
    <property type="protein sequence ID" value="VAW31393.1"/>
    <property type="molecule type" value="Genomic_DNA"/>
</dbReference>
<organism evidence="10">
    <name type="scientific">hydrothermal vent metagenome</name>
    <dbReference type="NCBI Taxonomy" id="652676"/>
    <lineage>
        <taxon>unclassified sequences</taxon>
        <taxon>metagenomes</taxon>
        <taxon>ecological metagenomes</taxon>
    </lineage>
</organism>
<dbReference type="InterPro" id="IPR050297">
    <property type="entry name" value="LipidA_mod_glycosyltrf_83"/>
</dbReference>
<dbReference type="GO" id="GO:0016763">
    <property type="term" value="F:pentosyltransferase activity"/>
    <property type="evidence" value="ECO:0007669"/>
    <property type="project" value="TreeGrafter"/>
</dbReference>
<feature type="transmembrane region" description="Helical" evidence="8">
    <location>
        <begin position="233"/>
        <end position="251"/>
    </location>
</feature>
<evidence type="ECO:0000313" key="10">
    <source>
        <dbReference type="EMBL" id="VAW31393.1"/>
    </source>
</evidence>
<keyword evidence="5 8" id="KW-0812">Transmembrane</keyword>
<feature type="transmembrane region" description="Helical" evidence="8">
    <location>
        <begin position="519"/>
        <end position="538"/>
    </location>
</feature>
<feature type="transmembrane region" description="Helical" evidence="8">
    <location>
        <begin position="452"/>
        <end position="472"/>
    </location>
</feature>
<name>A0A3B0USX7_9ZZZZ</name>
<accession>A0A3B0USX7</accession>
<protein>
    <recommendedName>
        <fullName evidence="9">Glycosyltransferase RgtA/B/C/D-like domain-containing protein</fullName>
    </recommendedName>
</protein>
<evidence type="ECO:0000256" key="6">
    <source>
        <dbReference type="ARBA" id="ARBA00022989"/>
    </source>
</evidence>
<evidence type="ECO:0000256" key="1">
    <source>
        <dbReference type="ARBA" id="ARBA00004651"/>
    </source>
</evidence>
<feature type="transmembrane region" description="Helical" evidence="8">
    <location>
        <begin position="287"/>
        <end position="307"/>
    </location>
</feature>
<evidence type="ECO:0000259" key="9">
    <source>
        <dbReference type="Pfam" id="PF13231"/>
    </source>
</evidence>
<keyword evidence="3" id="KW-0328">Glycosyltransferase</keyword>
<evidence type="ECO:0000256" key="4">
    <source>
        <dbReference type="ARBA" id="ARBA00022679"/>
    </source>
</evidence>
<dbReference type="InterPro" id="IPR038731">
    <property type="entry name" value="RgtA/B/C-like"/>
</dbReference>
<feature type="transmembrane region" description="Helical" evidence="8">
    <location>
        <begin position="258"/>
        <end position="275"/>
    </location>
</feature>
<keyword evidence="4" id="KW-0808">Transferase</keyword>
<dbReference type="PANTHER" id="PTHR33908">
    <property type="entry name" value="MANNOSYLTRANSFERASE YKCB-RELATED"/>
    <property type="match status" value="1"/>
</dbReference>
<feature type="transmembrane region" description="Helical" evidence="8">
    <location>
        <begin position="66"/>
        <end position="83"/>
    </location>
</feature>
<keyword evidence="2" id="KW-1003">Cell membrane</keyword>
<dbReference type="Pfam" id="PF13231">
    <property type="entry name" value="PMT_2"/>
    <property type="match status" value="1"/>
</dbReference>
<feature type="transmembrane region" description="Helical" evidence="8">
    <location>
        <begin position="206"/>
        <end position="227"/>
    </location>
</feature>
<evidence type="ECO:0000256" key="3">
    <source>
        <dbReference type="ARBA" id="ARBA00022676"/>
    </source>
</evidence>
<dbReference type="GO" id="GO:0005886">
    <property type="term" value="C:plasma membrane"/>
    <property type="evidence" value="ECO:0007669"/>
    <property type="project" value="UniProtKB-SubCell"/>
</dbReference>
<dbReference type="AlphaFoldDB" id="A0A3B0USX7"/>
<proteinExistence type="predicted"/>
<keyword evidence="7 8" id="KW-0472">Membrane</keyword>
<gene>
    <name evidence="10" type="ORF">MNBD_CHLOROFLEXI01-3449</name>
</gene>
<feature type="transmembrane region" description="Helical" evidence="8">
    <location>
        <begin position="328"/>
        <end position="348"/>
    </location>
</feature>
<comment type="subcellular location">
    <subcellularLocation>
        <location evidence="1">Cell membrane</location>
        <topology evidence="1">Multi-pass membrane protein</topology>
    </subcellularLocation>
</comment>
<dbReference type="PANTHER" id="PTHR33908:SF11">
    <property type="entry name" value="MEMBRANE PROTEIN"/>
    <property type="match status" value="1"/>
</dbReference>
<dbReference type="GO" id="GO:0008610">
    <property type="term" value="P:lipid biosynthetic process"/>
    <property type="evidence" value="ECO:0007669"/>
    <property type="project" value="UniProtKB-ARBA"/>
</dbReference>
<evidence type="ECO:0000256" key="8">
    <source>
        <dbReference type="SAM" id="Phobius"/>
    </source>
</evidence>
<feature type="transmembrane region" description="Helical" evidence="8">
    <location>
        <begin position="404"/>
        <end position="422"/>
    </location>
</feature>
<feature type="domain" description="Glycosyltransferase RgtA/B/C/D-like" evidence="9">
    <location>
        <begin position="200"/>
        <end position="342"/>
    </location>
</feature>
<evidence type="ECO:0000256" key="5">
    <source>
        <dbReference type="ARBA" id="ARBA00022692"/>
    </source>
</evidence>
<feature type="transmembrane region" description="Helical" evidence="8">
    <location>
        <begin position="478"/>
        <end position="498"/>
    </location>
</feature>
<reference evidence="10" key="1">
    <citation type="submission" date="2018-06" db="EMBL/GenBank/DDBJ databases">
        <authorList>
            <person name="Zhirakovskaya E."/>
        </authorList>
    </citation>
    <scope>NUCLEOTIDE SEQUENCE</scope>
</reference>
<sequence>MGVSIASENLTRQPQQGVYTCGHLLLVADKTLSILSLRLQKKTVERMFLQIIREDLIAYSRRLRTAMLPATVLLLFALLGWHYRQQTPLLETPDEPSHFEVANYIAQNDTLPPRSEVTRSGPVPAVSADIPFYYAPPLYYLLASLLINEADAAQFAQAVIPNPNFERKLGINLGSGPENKNMYVHTAVQREPHLASWAASVWRVRLLSLLFGIVTIAGCYALAQQLWPESWRWQLTAVALVLFNPTFLYISNGVTNDTLLIALSTWSFVLMGSLLQQANAKIGWREWTLALLLGCAILTKQTGFILLPPAFLLMVNKARQQQWSRQRLFVVLGVGIAVITAVGGWWYLLNGIRYGDSLALESHRALPPLENSLERLLFMAEQSWGAFKSYWAAFGWATIFVEPIWYGFFIVLTGLGVTGWLVKQPTLSCSTRSSLPKRPFSNKTPSARLTQVLWLILLLNGGLMMVWLWRTAAPYGRLLFPVIVPAACLLVMGWQRWLRWQGLQRWLTRLHLNQRLPETIMQFATVLPLIGLALLSPARYLQPALAPVALAPSEVGEYLPLNATFGDSVHLLGYTLDPQIVQAGDAVTLTLFWQMIQPTSSLNNLITFIQVAPGDPEAQVAATSQLLGTSRYPVQYWQPNEIVVQQHQLEIAEDAPIPALYWFNVILFDEESQTRLPVVWQGQSLTENLFRVGPQPIFAKEPTIFQETAVSTPTIPTQYNFDQQIMLNGYDITPAANGSGLEVTLFWEALTTPTVDWTVFVHLLDKNGELISQGDSIPRQGNFPTTWWVAGTIIPDTHLLTGEITCASLHEYRILTGFYNPTTGERLPVSDGMGQPIPNGAIEIQPSCSNTR</sequence>